<evidence type="ECO:0000313" key="2">
    <source>
        <dbReference type="Proteomes" id="UP000435036"/>
    </source>
</evidence>
<dbReference type="EMBL" id="WSQA01000013">
    <property type="protein sequence ID" value="MVZ63414.1"/>
    <property type="molecule type" value="Genomic_DNA"/>
</dbReference>
<dbReference type="AlphaFoldDB" id="A0A6N8L2V0"/>
<proteinExistence type="predicted"/>
<reference evidence="1 2" key="1">
    <citation type="submission" date="2019-12" db="EMBL/GenBank/DDBJ databases">
        <authorList>
            <person name="Dong K."/>
        </authorList>
    </citation>
    <scope>NUCLEOTIDE SEQUENCE [LARGE SCALE GENOMIC DNA]</scope>
    <source>
        <strain evidence="1 2">JCM 31225</strain>
    </source>
</reference>
<name>A0A6N8L2V0_9SPHI</name>
<dbReference type="RefSeq" id="WP_160370134.1">
    <property type="nucleotide sequence ID" value="NZ_WSQA01000013.1"/>
</dbReference>
<keyword evidence="2" id="KW-1185">Reference proteome</keyword>
<comment type="caution">
    <text evidence="1">The sequence shown here is derived from an EMBL/GenBank/DDBJ whole genome shotgun (WGS) entry which is preliminary data.</text>
</comment>
<sequence>MSIHIDSKLLQRFFGGYCSPQENQVVNTYIQGSAGKRHLFLFLKMKWNLQQEEELNLEELADYKSLFWRLVEEEMAPVHKSRSCCFVDH</sequence>
<dbReference type="Proteomes" id="UP000435036">
    <property type="component" value="Unassembled WGS sequence"/>
</dbReference>
<gene>
    <name evidence="1" type="ORF">GQF63_15410</name>
</gene>
<protein>
    <submittedName>
        <fullName evidence="1">Uncharacterized protein</fullName>
    </submittedName>
</protein>
<organism evidence="1 2">
    <name type="scientific">Sphingobacterium humi</name>
    <dbReference type="NCBI Taxonomy" id="1796905"/>
    <lineage>
        <taxon>Bacteria</taxon>
        <taxon>Pseudomonadati</taxon>
        <taxon>Bacteroidota</taxon>
        <taxon>Sphingobacteriia</taxon>
        <taxon>Sphingobacteriales</taxon>
        <taxon>Sphingobacteriaceae</taxon>
        <taxon>Sphingobacterium</taxon>
    </lineage>
</organism>
<accession>A0A6N8L2V0</accession>
<evidence type="ECO:0000313" key="1">
    <source>
        <dbReference type="EMBL" id="MVZ63414.1"/>
    </source>
</evidence>